<name>A0A8T8HWB7_9PSEU</name>
<proteinExistence type="predicted"/>
<dbReference type="EMBL" id="CP072788">
    <property type="protein sequence ID" value="QTR02669.1"/>
    <property type="molecule type" value="Genomic_DNA"/>
</dbReference>
<protein>
    <submittedName>
        <fullName evidence="2">Uncharacterized protein</fullName>
    </submittedName>
</protein>
<evidence type="ECO:0000313" key="3">
    <source>
        <dbReference type="Proteomes" id="UP000671828"/>
    </source>
</evidence>
<gene>
    <name evidence="2" type="ORF">J7S33_26970</name>
</gene>
<dbReference type="AlphaFoldDB" id="A0A8T8HWB7"/>
<accession>A0A8T8HWB7</accession>
<feature type="non-terminal residue" evidence="2">
    <location>
        <position position="78"/>
    </location>
</feature>
<evidence type="ECO:0000256" key="1">
    <source>
        <dbReference type="SAM" id="MobiDB-lite"/>
    </source>
</evidence>
<evidence type="ECO:0000313" key="2">
    <source>
        <dbReference type="EMBL" id="QTR02669.1"/>
    </source>
</evidence>
<feature type="region of interest" description="Disordered" evidence="1">
    <location>
        <begin position="1"/>
        <end position="47"/>
    </location>
</feature>
<dbReference type="Proteomes" id="UP000671828">
    <property type="component" value="Chromosome"/>
</dbReference>
<sequence length="78" mass="7956">MGTNSAPVGGSLRAAPDHAPSVAARDGSRFGDPITAEPRTTGATDPEPLWDAAGFIAFLEGLATDDAPRLFAIAVEYG</sequence>
<reference evidence="2" key="1">
    <citation type="submission" date="2021-04" db="EMBL/GenBank/DDBJ databases">
        <title>Saccharothrix algeriensis WGS.</title>
        <authorList>
            <person name="Stuskova K."/>
            <person name="Hakalova E."/>
            <person name="Tebbal A.B."/>
            <person name="Eichmeier A."/>
        </authorList>
    </citation>
    <scope>NUCLEOTIDE SEQUENCE</scope>
    <source>
        <strain evidence="2">NRRL B-24137</strain>
    </source>
</reference>
<organism evidence="2 3">
    <name type="scientific">Saccharothrix algeriensis</name>
    <dbReference type="NCBI Taxonomy" id="173560"/>
    <lineage>
        <taxon>Bacteria</taxon>
        <taxon>Bacillati</taxon>
        <taxon>Actinomycetota</taxon>
        <taxon>Actinomycetes</taxon>
        <taxon>Pseudonocardiales</taxon>
        <taxon>Pseudonocardiaceae</taxon>
        <taxon>Saccharothrix</taxon>
    </lineage>
</organism>